<dbReference type="Proteomes" id="UP000298663">
    <property type="component" value="Unassembled WGS sequence"/>
</dbReference>
<name>A0A4U8UTJ1_STECR</name>
<feature type="compositionally biased region" description="Basic and acidic residues" evidence="1">
    <location>
        <begin position="494"/>
        <end position="505"/>
    </location>
</feature>
<keyword evidence="3" id="KW-1185">Reference proteome</keyword>
<feature type="region of interest" description="Disordered" evidence="1">
    <location>
        <begin position="489"/>
        <end position="530"/>
    </location>
</feature>
<organism evidence="2 3">
    <name type="scientific">Steinernema carpocapsae</name>
    <name type="common">Entomopathogenic nematode</name>
    <dbReference type="NCBI Taxonomy" id="34508"/>
    <lineage>
        <taxon>Eukaryota</taxon>
        <taxon>Metazoa</taxon>
        <taxon>Ecdysozoa</taxon>
        <taxon>Nematoda</taxon>
        <taxon>Chromadorea</taxon>
        <taxon>Rhabditida</taxon>
        <taxon>Tylenchina</taxon>
        <taxon>Panagrolaimomorpha</taxon>
        <taxon>Strongyloidoidea</taxon>
        <taxon>Steinernematidae</taxon>
        <taxon>Steinernema</taxon>
    </lineage>
</organism>
<comment type="caution">
    <text evidence="2">The sequence shown here is derived from an EMBL/GenBank/DDBJ whole genome shotgun (WGS) entry which is preliminary data.</text>
</comment>
<feature type="region of interest" description="Disordered" evidence="1">
    <location>
        <begin position="294"/>
        <end position="313"/>
    </location>
</feature>
<evidence type="ECO:0000256" key="1">
    <source>
        <dbReference type="SAM" id="MobiDB-lite"/>
    </source>
</evidence>
<accession>A0A4U8UTJ1</accession>
<reference evidence="2 3" key="1">
    <citation type="journal article" date="2015" name="Genome Biol.">
        <title>Comparative genomics of Steinernema reveals deeply conserved gene regulatory networks.</title>
        <authorList>
            <person name="Dillman A.R."/>
            <person name="Macchietto M."/>
            <person name="Porter C.F."/>
            <person name="Rogers A."/>
            <person name="Williams B."/>
            <person name="Antoshechkin I."/>
            <person name="Lee M.M."/>
            <person name="Goodwin Z."/>
            <person name="Lu X."/>
            <person name="Lewis E.E."/>
            <person name="Goodrich-Blair H."/>
            <person name="Stock S.P."/>
            <person name="Adams B.J."/>
            <person name="Sternberg P.W."/>
            <person name="Mortazavi A."/>
        </authorList>
    </citation>
    <scope>NUCLEOTIDE SEQUENCE [LARGE SCALE GENOMIC DNA]</scope>
    <source>
        <strain evidence="2 3">ALL</strain>
    </source>
</reference>
<feature type="region of interest" description="Disordered" evidence="1">
    <location>
        <begin position="1"/>
        <end position="64"/>
    </location>
</feature>
<feature type="region of interest" description="Disordered" evidence="1">
    <location>
        <begin position="542"/>
        <end position="612"/>
    </location>
</feature>
<sequence length="817" mass="93394">MEPESFNPQPPTQFPPSETIQSEDDIPDLDAQDAPGGDGDGPEEEVPEEEESTAMVEDCEVTRDFENHNKRLLNARRNRRSSLSIRFGLRNTTGSSPSRHERHKDPKLLFQTSPKVPEPPKEVPLTPHQRRKLHEEQENAKIVELLAQTNKKWVGNNFETPLIEKLPDAVERQPLNSVGTLLDASAKIYAYKVDRTLQDCCHAKRDIEKPEKNAKKLEKAAEKAAEEGVVQNILEPDYKAHEIKDTDLFRHISSHAYETVPLENKLEKVRAVDCDAEHSAGFRIPKEFSLLHKKTKRRRRPAGAPNSDDEYEEIKKRNEKIRQKCFLLTKDPRMKMAMSDSSDDECSLAGRDRKLHDFFECVQFRNSIVQQDAKKLIMKDADFDPETDEKELYNPRYSKTVRRTGVTAAALMISNVVSSEDGLIMLLHDHKFNTLGKFKNASTAVSLSKAEVNANSDLAGVIKELYKFDKRAMRHLFPSINGDNFKKTVSSRRTRYEPVKTKEDEKADFEEKEDAEDKTTPAEQEDDGFQWRSELLDPAIFQTEPAQPGKRSQAKTKAKKGKKGNNRAVRVEESSDEELDYFEPPEKKKAEVAEEESGSKMNVEKGAGNETIPEDRTLCKTKSHEEELNYLYDAPDFADENSQKHQWNLTGEFLNSLTPEDALQLGICKDTFDQLKSETLMGTISASVRSKMGDVVDGCSKHLFRKFLFGDCLEGRSGSFKRFFDTQNFQEKEKGQLGAKYSFTEDFFDFDSLWHCDVVRTESDREQEEEPEEDDPDLIDHNINRKTKKGKGNQILCKGFPSKVMCSHFFLCSFEMF</sequence>
<protein>
    <recommendedName>
        <fullName evidence="4">Condensin complex subunit 2</fullName>
    </recommendedName>
</protein>
<evidence type="ECO:0008006" key="4">
    <source>
        <dbReference type="Google" id="ProtNLM"/>
    </source>
</evidence>
<reference evidence="2 3" key="2">
    <citation type="journal article" date="2019" name="G3 (Bethesda)">
        <title>Hybrid Assembly of the Genome of the Entomopathogenic Nematode Steinernema carpocapsae Identifies the X-Chromosome.</title>
        <authorList>
            <person name="Serra L."/>
            <person name="Macchietto M."/>
            <person name="Macias-Munoz A."/>
            <person name="McGill C.J."/>
            <person name="Rodriguez I.M."/>
            <person name="Rodriguez B."/>
            <person name="Murad R."/>
            <person name="Mortazavi A."/>
        </authorList>
    </citation>
    <scope>NUCLEOTIDE SEQUENCE [LARGE SCALE GENOMIC DNA]</scope>
    <source>
        <strain evidence="2 3">ALL</strain>
    </source>
</reference>
<dbReference type="EMBL" id="AZBU02000001">
    <property type="protein sequence ID" value="TMS36680.1"/>
    <property type="molecule type" value="Genomic_DNA"/>
</dbReference>
<feature type="compositionally biased region" description="Acidic residues" evidence="1">
    <location>
        <begin position="21"/>
        <end position="31"/>
    </location>
</feature>
<proteinExistence type="predicted"/>
<feature type="region of interest" description="Disordered" evidence="1">
    <location>
        <begin position="84"/>
        <end position="129"/>
    </location>
</feature>
<dbReference type="OrthoDB" id="5843675at2759"/>
<evidence type="ECO:0000313" key="2">
    <source>
        <dbReference type="EMBL" id="TMS36680.1"/>
    </source>
</evidence>
<feature type="compositionally biased region" description="Acidic residues" evidence="1">
    <location>
        <begin position="574"/>
        <end position="583"/>
    </location>
</feature>
<feature type="compositionally biased region" description="Basic residues" evidence="1">
    <location>
        <begin position="552"/>
        <end position="565"/>
    </location>
</feature>
<feature type="compositionally biased region" description="Acidic residues" evidence="1">
    <location>
        <begin position="40"/>
        <end position="52"/>
    </location>
</feature>
<gene>
    <name evidence="2" type="ORF">L596_003782</name>
</gene>
<dbReference type="AlphaFoldDB" id="A0A4U8UTJ1"/>
<feature type="region of interest" description="Disordered" evidence="1">
    <location>
        <begin position="761"/>
        <end position="785"/>
    </location>
</feature>
<feature type="compositionally biased region" description="Acidic residues" evidence="1">
    <location>
        <begin position="765"/>
        <end position="777"/>
    </location>
</feature>
<evidence type="ECO:0000313" key="3">
    <source>
        <dbReference type="Proteomes" id="UP000298663"/>
    </source>
</evidence>